<dbReference type="Proteomes" id="UP001165498">
    <property type="component" value="Unassembled WGS sequence"/>
</dbReference>
<sequence length="141" mass="15290">MSDVTPAGYSGKPLSQKLGLKPGQRIVLRNAPADYAALTGFDLAQAQLLRRAGAFDFGHAFAASRAQLQQALDALEPHLADSGMLWISWPKKAAKRATDLNEDGVRELALPRGLVDVKVCAVDATWSGLKLVRRVSERKPR</sequence>
<accession>A0ABT1QWA4</accession>
<evidence type="ECO:0000313" key="1">
    <source>
        <dbReference type="EMBL" id="MCQ4166541.1"/>
    </source>
</evidence>
<dbReference type="RefSeq" id="WP_255915730.1">
    <property type="nucleotide sequence ID" value="NZ_JANFQO010000018.1"/>
</dbReference>
<comment type="caution">
    <text evidence="1">The sequence shown here is derived from an EMBL/GenBank/DDBJ whole genome shotgun (WGS) entry which is preliminary data.</text>
</comment>
<keyword evidence="2" id="KW-1185">Reference proteome</keyword>
<evidence type="ECO:0000313" key="2">
    <source>
        <dbReference type="Proteomes" id="UP001165498"/>
    </source>
</evidence>
<gene>
    <name evidence="1" type="ORF">NM961_17630</name>
</gene>
<proteinExistence type="predicted"/>
<protein>
    <submittedName>
        <fullName evidence="1">DUF3052 domain-containing protein</fullName>
    </submittedName>
</protein>
<dbReference type="EMBL" id="JANFQO010000018">
    <property type="protein sequence ID" value="MCQ4166541.1"/>
    <property type="molecule type" value="Genomic_DNA"/>
</dbReference>
<name>A0ABT1QWA4_9GAMM</name>
<reference evidence="1" key="1">
    <citation type="submission" date="2022-07" db="EMBL/GenBank/DDBJ databases">
        <title>Tahibacter sp., a new gammaproteobacterium isolated from the silt sample collected at pig farm.</title>
        <authorList>
            <person name="Chen H."/>
        </authorList>
    </citation>
    <scope>NUCLEOTIDE SEQUENCE</scope>
    <source>
        <strain evidence="1">P2K</strain>
    </source>
</reference>
<organism evidence="1 2">
    <name type="scientific">Tahibacter harae</name>
    <dbReference type="NCBI Taxonomy" id="2963937"/>
    <lineage>
        <taxon>Bacteria</taxon>
        <taxon>Pseudomonadati</taxon>
        <taxon>Pseudomonadota</taxon>
        <taxon>Gammaproteobacteria</taxon>
        <taxon>Lysobacterales</taxon>
        <taxon>Rhodanobacteraceae</taxon>
        <taxon>Tahibacter</taxon>
    </lineage>
</organism>